<feature type="transmembrane region" description="Helical" evidence="1">
    <location>
        <begin position="271"/>
        <end position="297"/>
    </location>
</feature>
<proteinExistence type="predicted"/>
<dbReference type="Pfam" id="PF09991">
    <property type="entry name" value="DUF2232"/>
    <property type="match status" value="1"/>
</dbReference>
<dbReference type="PANTHER" id="PTHR41324:SF1">
    <property type="entry name" value="DUF2232 DOMAIN-CONTAINING PROTEIN"/>
    <property type="match status" value="1"/>
</dbReference>
<keyword evidence="1" id="KW-0812">Transmembrane</keyword>
<protein>
    <submittedName>
        <fullName evidence="2">YybS family protein</fullName>
    </submittedName>
</protein>
<keyword evidence="3" id="KW-1185">Reference proteome</keyword>
<gene>
    <name evidence="2" type="ORF">KS419_04065</name>
</gene>
<organism evidence="2 3">
    <name type="scientific">Evansella tamaricis</name>
    <dbReference type="NCBI Taxonomy" id="2069301"/>
    <lineage>
        <taxon>Bacteria</taxon>
        <taxon>Bacillati</taxon>
        <taxon>Bacillota</taxon>
        <taxon>Bacilli</taxon>
        <taxon>Bacillales</taxon>
        <taxon>Bacillaceae</taxon>
        <taxon>Evansella</taxon>
    </lineage>
</organism>
<feature type="transmembrane region" description="Helical" evidence="1">
    <location>
        <begin position="167"/>
        <end position="195"/>
    </location>
</feature>
<dbReference type="InterPro" id="IPR018710">
    <property type="entry name" value="DUF2232"/>
</dbReference>
<keyword evidence="1" id="KW-1133">Transmembrane helix</keyword>
<dbReference type="EMBL" id="JAHQCS010000054">
    <property type="protein sequence ID" value="MBU9710911.1"/>
    <property type="molecule type" value="Genomic_DNA"/>
</dbReference>
<feature type="transmembrane region" description="Helical" evidence="1">
    <location>
        <begin position="99"/>
        <end position="123"/>
    </location>
</feature>
<accession>A0ABS6JB56</accession>
<dbReference type="PANTHER" id="PTHR41324">
    <property type="entry name" value="MEMBRANE PROTEIN-RELATED"/>
    <property type="match status" value="1"/>
</dbReference>
<dbReference type="Proteomes" id="UP000784880">
    <property type="component" value="Unassembled WGS sequence"/>
</dbReference>
<sequence length="311" mass="35773">MERSSIVREGAILLGIYLLLTFITLLIPVVGIISMFLLPVPFVFFTKKYGLKPAILFGILSFFFIFIFVGPVALPITISFAIGGIVIGELYHREKDAFAVLLGGSLSFISSLLVLYIGSILLLGVNPMEEMQNIFTESLETTEEMLILLSMEDDSVLEVAEEMIQQFVYVAPTIIIMLGVFFAFVVQWISSRFLIRRKYTISQFPPFREWTFPRAFIWYYLITYLFLLIGTEVGSPMYIVIVNLRPILETVMVIQGFCFMYFYFHHKKKSIVWPILLTITAFLLPILLYIIRILGIIDLGFELRKRMNSKK</sequence>
<reference evidence="2 3" key="1">
    <citation type="submission" date="2021-06" db="EMBL/GenBank/DDBJ databases">
        <title>Bacillus sp. RD4P76, an endophyte from a halophyte.</title>
        <authorList>
            <person name="Sun J.-Q."/>
        </authorList>
    </citation>
    <scope>NUCLEOTIDE SEQUENCE [LARGE SCALE GENOMIC DNA]</scope>
    <source>
        <strain evidence="2 3">CGMCC 1.15917</strain>
    </source>
</reference>
<name>A0ABS6JB56_9BACI</name>
<evidence type="ECO:0000256" key="1">
    <source>
        <dbReference type="SAM" id="Phobius"/>
    </source>
</evidence>
<feature type="transmembrane region" description="Helical" evidence="1">
    <location>
        <begin position="216"/>
        <end position="241"/>
    </location>
</feature>
<keyword evidence="1" id="KW-0472">Membrane</keyword>
<feature type="transmembrane region" description="Helical" evidence="1">
    <location>
        <begin position="12"/>
        <end position="42"/>
    </location>
</feature>
<evidence type="ECO:0000313" key="3">
    <source>
        <dbReference type="Proteomes" id="UP000784880"/>
    </source>
</evidence>
<comment type="caution">
    <text evidence="2">The sequence shown here is derived from an EMBL/GenBank/DDBJ whole genome shotgun (WGS) entry which is preliminary data.</text>
</comment>
<feature type="transmembrane region" description="Helical" evidence="1">
    <location>
        <begin position="54"/>
        <end position="87"/>
    </location>
</feature>
<dbReference type="RefSeq" id="WP_217064802.1">
    <property type="nucleotide sequence ID" value="NZ_JAHQCS010000054.1"/>
</dbReference>
<feature type="transmembrane region" description="Helical" evidence="1">
    <location>
        <begin position="247"/>
        <end position="264"/>
    </location>
</feature>
<evidence type="ECO:0000313" key="2">
    <source>
        <dbReference type="EMBL" id="MBU9710911.1"/>
    </source>
</evidence>